<protein>
    <submittedName>
        <fullName evidence="2">Uncharacterized protein</fullName>
    </submittedName>
</protein>
<evidence type="ECO:0000256" key="1">
    <source>
        <dbReference type="SAM" id="SignalP"/>
    </source>
</evidence>
<gene>
    <name evidence="2" type="ORF">RF11_01260</name>
</gene>
<organism evidence="2 3">
    <name type="scientific">Thelohanellus kitauei</name>
    <name type="common">Myxosporean</name>
    <dbReference type="NCBI Taxonomy" id="669202"/>
    <lineage>
        <taxon>Eukaryota</taxon>
        <taxon>Metazoa</taxon>
        <taxon>Cnidaria</taxon>
        <taxon>Myxozoa</taxon>
        <taxon>Myxosporea</taxon>
        <taxon>Bivalvulida</taxon>
        <taxon>Platysporina</taxon>
        <taxon>Myxobolidae</taxon>
        <taxon>Thelohanellus</taxon>
    </lineage>
</organism>
<reference evidence="2 3" key="1">
    <citation type="journal article" date="2014" name="Genome Biol. Evol.">
        <title>The genome of the myxosporean Thelohanellus kitauei shows adaptations to nutrient acquisition within its fish host.</title>
        <authorList>
            <person name="Yang Y."/>
            <person name="Xiong J."/>
            <person name="Zhou Z."/>
            <person name="Huo F."/>
            <person name="Miao W."/>
            <person name="Ran C."/>
            <person name="Liu Y."/>
            <person name="Zhang J."/>
            <person name="Feng J."/>
            <person name="Wang M."/>
            <person name="Wang M."/>
            <person name="Wang L."/>
            <person name="Yao B."/>
        </authorList>
    </citation>
    <scope>NUCLEOTIDE SEQUENCE [LARGE SCALE GENOMIC DNA]</scope>
    <source>
        <strain evidence="2">Wuqing</strain>
    </source>
</reference>
<dbReference type="AlphaFoldDB" id="A0A0C2N9Q2"/>
<keyword evidence="3" id="KW-1185">Reference proteome</keyword>
<proteinExistence type="predicted"/>
<keyword evidence="1" id="KW-0732">Signal</keyword>
<sequence>MMKLIISIIFLYGTSCFNNPENEYHIVDTDYTWYFVSTMVKTLSTPSDFEIVDDLSLEDLFSNGKPIKYKESKDGNDITYKVRIDEYDATFFVTIQKMVDGNGYKLLKVSNTE</sequence>
<feature type="signal peptide" evidence="1">
    <location>
        <begin position="1"/>
        <end position="16"/>
    </location>
</feature>
<name>A0A0C2N9Q2_THEKT</name>
<dbReference type="EMBL" id="JWZT01001009">
    <property type="protein sequence ID" value="KII73085.1"/>
    <property type="molecule type" value="Genomic_DNA"/>
</dbReference>
<evidence type="ECO:0000313" key="3">
    <source>
        <dbReference type="Proteomes" id="UP000031668"/>
    </source>
</evidence>
<accession>A0A0C2N9Q2</accession>
<dbReference type="Proteomes" id="UP000031668">
    <property type="component" value="Unassembled WGS sequence"/>
</dbReference>
<evidence type="ECO:0000313" key="2">
    <source>
        <dbReference type="EMBL" id="KII73085.1"/>
    </source>
</evidence>
<comment type="caution">
    <text evidence="2">The sequence shown here is derived from an EMBL/GenBank/DDBJ whole genome shotgun (WGS) entry which is preliminary data.</text>
</comment>
<feature type="chain" id="PRO_5002152884" evidence="1">
    <location>
        <begin position="17"/>
        <end position="113"/>
    </location>
</feature>